<dbReference type="OrthoDB" id="313399at2759"/>
<feature type="region of interest" description="Disordered" evidence="5">
    <location>
        <begin position="35"/>
        <end position="58"/>
    </location>
</feature>
<dbReference type="CDD" id="cd15492">
    <property type="entry name" value="PHD_BRPF_JADE_like"/>
    <property type="match status" value="1"/>
</dbReference>
<dbReference type="InterPro" id="IPR019787">
    <property type="entry name" value="Znf_PHD-finger"/>
</dbReference>
<feature type="domain" description="PHD-type" evidence="6">
    <location>
        <begin position="685"/>
        <end position="735"/>
    </location>
</feature>
<sequence>MLDDCEDGDKHQDIPISGGVVQTYREREGLLVQNGDLSRVTPAPSSQGVPKFVENEDSPDPTFARLEPIAQKNQPFTQDNLLAKSTAIQPPIKQDNNGLASGDATSFPLVGQERTDPFLPERYEATFQNGSHLKDHHIGERNELSAKKSNSSLSEGSSKQRERLNNIHRLAATALIEEDGDHQNGDGALQGAQSLSFQNSNASPACEVKREKRKVRDKTISYSLTHKGMQPSDSPVNNGSAGHTVSDFGNAALTSNKNRLSQRLHHPAVSKPGLQNSDDFPQSSGLELSKFPDQRVQKRGGGGPLSAQQCLDSIGNLFAFDWTLKDIVNLKSNPWIELQNSPLIYWFYICSQYFPFRVLEIAKMPVEEFVEPILEKLKPNKNNKLQNSLKEHLIQADDQKQQAQYHTINQQQFNKSSIKDYQTESQIPEDFEIDIPVEGGQEEVKEEELFIPEGLKTVTLEARPSNSQMMPDVAQRLYREKQMHVFKQLIKELEFQISHSSTDQDGGPPCKFNQIIDLIQQELENLTAANREEVTKQFSSFKEIYERALLADITEPCDFVSQDETIPKVISAENMGKFGIDFLQWVDPRYVQDLDKNMDWYLNYYRENLQVPEMNEILLNLGYPSRQERDFLKHVEQAIQRKNDDKYLSILRMMQEKEADGEIIDIKMVQQIANQGGRALGAQEDAQCVICNSGDYEEEDMIVFCGNCNIPVHQSCYGIEQLPEEDWICYNCAVFGLKRGLMLNCVLCPKKGGAMKPTNIPTRTFPILQATNLEEQPEHNLLKELGLGHGGVTQCSEDCFRLMMPNDKKTFQSWQNEEKNPTLITVLKKEQKYWGDVWELVDQHKKKCILNKDEAEKSLDEQQSTLFKILKNINDLDLKFLPSERETQNPEDYSFFIQRNEQILEDAYSPSDLCFVPTQYEWVHLSCASWIPGPSVTPKTPVKLSKIDEKRFALTCIICMKKDGACMQCQSPRCQISFHIECARRANYCMEIEKRVDLSQLQLQGQSAPQQAKDKIYRVFCEKHRPLKIVKEMEERDVMTIDEIQRFCKILDKCMEIDQRAQLKPNNHRLEKKKERERREREKERERDRARMAEIHAKKQVKENLIKMREQKIMMAQERKIQMQQNKEQKKFFSHFKKEKLPKLPKVRPPTKAQLRELARKEREKVKRWREKDKKTLFEKIKERYLQYRKMKVNIVRIDQYKKERRQQQAMLLQSQSSNRKRQVKKDDKSKKNLISIPLNSSQLQRASSTSSLSRREGLRNKPNTRISIPMFNFKPLNQSANILQTQQNESFDLKNQFHKDEESKHNETIMNEESKEGPAGHLVEHMGEINHEMQFDPNDETNFNQQNDEEGTTHLAPMHILGPEEGIFYKLGNPIHPIVEAVDWTVTLSRNDFPWHEIAFENFTPKECFEKYTSIVKDPQTFLKKVLGLKEKYKKMMECQMTIMPGGGAVGNMISSAGQVENPAVYCRCKGAIVSELFVKCDGDQECANGSWLHPQCTTDLKFKSKAELDAMEEWYCEDCIARIQREDAGFNDEEEDVPDYGDEDIDINIDLEEDDANDEIMVDIEDEQQPDYGEEDEDFDADINQLEQQIKDMENAPVAQDINPMDEEGMQLDDESGEDEDSGSLMSDEDGGHYDGDLQDGHYH</sequence>
<dbReference type="InterPro" id="IPR034732">
    <property type="entry name" value="EPHD"/>
</dbReference>
<name>A0A8J8P4H4_HALGN</name>
<feature type="region of interest" description="Disordered" evidence="5">
    <location>
        <begin position="1065"/>
        <end position="1089"/>
    </location>
</feature>
<dbReference type="PANTHER" id="PTHR13793">
    <property type="entry name" value="PHD FINGER PROTEINS"/>
    <property type="match status" value="1"/>
</dbReference>
<feature type="compositionally biased region" description="Low complexity" evidence="5">
    <location>
        <begin position="1208"/>
        <end position="1218"/>
    </location>
</feature>
<dbReference type="SUPFAM" id="SSF57903">
    <property type="entry name" value="FYVE/PHD zinc finger"/>
    <property type="match status" value="2"/>
</dbReference>
<feature type="region of interest" description="Disordered" evidence="5">
    <location>
        <begin position="1592"/>
        <end position="1646"/>
    </location>
</feature>
<feature type="region of interest" description="Disordered" evidence="5">
    <location>
        <begin position="225"/>
        <end position="249"/>
    </location>
</feature>
<dbReference type="Pfam" id="PF13832">
    <property type="entry name" value="zf-HC5HC2H_2"/>
    <property type="match status" value="1"/>
</dbReference>
<dbReference type="InterPro" id="IPR013083">
    <property type="entry name" value="Znf_RING/FYVE/PHD"/>
</dbReference>
<evidence type="ECO:0000256" key="1">
    <source>
        <dbReference type="ARBA" id="ARBA00022723"/>
    </source>
</evidence>
<feature type="compositionally biased region" description="Polar residues" evidence="5">
    <location>
        <begin position="273"/>
        <end position="286"/>
    </location>
</feature>
<feature type="compositionally biased region" description="Low complexity" evidence="5">
    <location>
        <begin position="147"/>
        <end position="157"/>
    </location>
</feature>
<reference evidence="8" key="1">
    <citation type="submission" date="2019-06" db="EMBL/GenBank/DDBJ databases">
        <authorList>
            <person name="Zheng W."/>
        </authorList>
    </citation>
    <scope>NUCLEOTIDE SEQUENCE</scope>
    <source>
        <strain evidence="8">QDHG01</strain>
    </source>
</reference>
<dbReference type="InterPro" id="IPR050701">
    <property type="entry name" value="Histone_Mod_Regulator"/>
</dbReference>
<evidence type="ECO:0000256" key="4">
    <source>
        <dbReference type="PROSITE-ProRule" id="PRU00146"/>
    </source>
</evidence>
<comment type="caution">
    <text evidence="8">The sequence shown here is derived from an EMBL/GenBank/DDBJ whole genome shotgun (WGS) entry which is preliminary data.</text>
</comment>
<gene>
    <name evidence="8" type="ORF">FGO68_gene14432</name>
</gene>
<evidence type="ECO:0000259" key="7">
    <source>
        <dbReference type="PROSITE" id="PS51805"/>
    </source>
</evidence>
<dbReference type="GO" id="GO:0008270">
    <property type="term" value="F:zinc ion binding"/>
    <property type="evidence" value="ECO:0007669"/>
    <property type="project" value="UniProtKB-KW"/>
</dbReference>
<feature type="domain" description="PHD-type" evidence="7">
    <location>
        <begin position="875"/>
        <end position="1025"/>
    </location>
</feature>
<dbReference type="GO" id="GO:0006357">
    <property type="term" value="P:regulation of transcription by RNA polymerase II"/>
    <property type="evidence" value="ECO:0007669"/>
    <property type="project" value="TreeGrafter"/>
</dbReference>
<dbReference type="InterPro" id="IPR011011">
    <property type="entry name" value="Znf_FYVE_PHD"/>
</dbReference>
<feature type="compositionally biased region" description="Basic and acidic residues" evidence="5">
    <location>
        <begin position="1068"/>
        <end position="1089"/>
    </location>
</feature>
<dbReference type="InterPro" id="IPR001965">
    <property type="entry name" value="Znf_PHD"/>
</dbReference>
<feature type="region of interest" description="Disordered" evidence="5">
    <location>
        <begin position="267"/>
        <end position="287"/>
    </location>
</feature>
<dbReference type="Proteomes" id="UP000785679">
    <property type="component" value="Unassembled WGS sequence"/>
</dbReference>
<feature type="compositionally biased region" description="Low complexity" evidence="5">
    <location>
        <begin position="1241"/>
        <end position="1253"/>
    </location>
</feature>
<evidence type="ECO:0000256" key="3">
    <source>
        <dbReference type="ARBA" id="ARBA00022833"/>
    </source>
</evidence>
<dbReference type="PROSITE" id="PS51805">
    <property type="entry name" value="EPHD"/>
    <property type="match status" value="1"/>
</dbReference>
<dbReference type="CDD" id="cd15571">
    <property type="entry name" value="ePHD"/>
    <property type="match status" value="1"/>
</dbReference>
<accession>A0A8J8P4H4</accession>
<keyword evidence="1" id="KW-0479">Metal-binding</keyword>
<keyword evidence="9" id="KW-1185">Reference proteome</keyword>
<feature type="region of interest" description="Disordered" evidence="5">
    <location>
        <begin position="142"/>
        <end position="162"/>
    </location>
</feature>
<feature type="region of interest" description="Disordered" evidence="5">
    <location>
        <begin position="1207"/>
        <end position="1266"/>
    </location>
</feature>
<dbReference type="PROSITE" id="PS50016">
    <property type="entry name" value="ZF_PHD_2"/>
    <property type="match status" value="1"/>
</dbReference>
<dbReference type="EMBL" id="RRYP01000539">
    <property type="protein sequence ID" value="TNV87271.1"/>
    <property type="molecule type" value="Genomic_DNA"/>
</dbReference>
<feature type="compositionally biased region" description="Acidic residues" evidence="5">
    <location>
        <begin position="1606"/>
        <end position="1624"/>
    </location>
</feature>
<evidence type="ECO:0000259" key="6">
    <source>
        <dbReference type="PROSITE" id="PS50016"/>
    </source>
</evidence>
<organism evidence="8 9">
    <name type="scientific">Halteria grandinella</name>
    <dbReference type="NCBI Taxonomy" id="5974"/>
    <lineage>
        <taxon>Eukaryota</taxon>
        <taxon>Sar</taxon>
        <taxon>Alveolata</taxon>
        <taxon>Ciliophora</taxon>
        <taxon>Intramacronucleata</taxon>
        <taxon>Spirotrichea</taxon>
        <taxon>Stichotrichia</taxon>
        <taxon>Sporadotrichida</taxon>
        <taxon>Halteriidae</taxon>
        <taxon>Halteria</taxon>
    </lineage>
</organism>
<keyword evidence="2 4" id="KW-0863">Zinc-finger</keyword>
<dbReference type="SMART" id="SM00249">
    <property type="entry name" value="PHD"/>
    <property type="match status" value="3"/>
</dbReference>
<protein>
    <submittedName>
        <fullName evidence="8">Uncharacterized protein</fullName>
    </submittedName>
</protein>
<feature type="compositionally biased region" description="Basic and acidic residues" evidence="5">
    <location>
        <begin position="1632"/>
        <end position="1646"/>
    </location>
</feature>
<evidence type="ECO:0000256" key="2">
    <source>
        <dbReference type="ARBA" id="ARBA00022771"/>
    </source>
</evidence>
<proteinExistence type="predicted"/>
<dbReference type="Pfam" id="PF13831">
    <property type="entry name" value="PHD_2"/>
    <property type="match status" value="1"/>
</dbReference>
<evidence type="ECO:0000313" key="9">
    <source>
        <dbReference type="Proteomes" id="UP000785679"/>
    </source>
</evidence>
<evidence type="ECO:0000256" key="5">
    <source>
        <dbReference type="SAM" id="MobiDB-lite"/>
    </source>
</evidence>
<dbReference type="Gene3D" id="3.30.40.10">
    <property type="entry name" value="Zinc/RING finger domain, C3HC4 (zinc finger)"/>
    <property type="match status" value="3"/>
</dbReference>
<evidence type="ECO:0000313" key="8">
    <source>
        <dbReference type="EMBL" id="TNV87271.1"/>
    </source>
</evidence>
<feature type="region of interest" description="Disordered" evidence="5">
    <location>
        <begin position="195"/>
        <end position="214"/>
    </location>
</feature>
<keyword evidence="3" id="KW-0862">Zinc</keyword>
<dbReference type="PANTHER" id="PTHR13793:SF107">
    <property type="entry name" value="BROMODOMAIN-CONTAINING PROTEIN HOMOLOG"/>
    <property type="match status" value="1"/>
</dbReference>
<feature type="compositionally biased region" description="Polar residues" evidence="5">
    <location>
        <begin position="231"/>
        <end position="243"/>
    </location>
</feature>